<keyword evidence="2 3" id="KW-0663">Pyridoxal phosphate</keyword>
<dbReference type="InterPro" id="IPR000277">
    <property type="entry name" value="Cys/Met-Metab_PyrdxlP-dep_enz"/>
</dbReference>
<dbReference type="PANTHER" id="PTHR42699">
    <property type="match status" value="1"/>
</dbReference>
<dbReference type="GO" id="GO:0030170">
    <property type="term" value="F:pyridoxal phosphate binding"/>
    <property type="evidence" value="ECO:0007669"/>
    <property type="project" value="InterPro"/>
</dbReference>
<dbReference type="Gene3D" id="3.40.640.10">
    <property type="entry name" value="Type I PLP-dependent aspartate aminotransferase-like (Major domain)"/>
    <property type="match status" value="1"/>
</dbReference>
<dbReference type="Gene3D" id="3.90.1150.10">
    <property type="entry name" value="Aspartate Aminotransferase, domain 1"/>
    <property type="match status" value="1"/>
</dbReference>
<proteinExistence type="inferred from homology"/>
<dbReference type="Pfam" id="PF01053">
    <property type="entry name" value="Cys_Met_Meta_PP"/>
    <property type="match status" value="1"/>
</dbReference>
<dbReference type="GO" id="GO:0019346">
    <property type="term" value="P:transsulfuration"/>
    <property type="evidence" value="ECO:0007669"/>
    <property type="project" value="InterPro"/>
</dbReference>
<dbReference type="InterPro" id="IPR015422">
    <property type="entry name" value="PyrdxlP-dep_Trfase_small"/>
</dbReference>
<dbReference type="EMBL" id="CP051774">
    <property type="protein sequence ID" value="QJE97976.1"/>
    <property type="molecule type" value="Genomic_DNA"/>
</dbReference>
<comment type="cofactor">
    <cofactor evidence="1 3">
        <name>pyridoxal 5'-phosphate</name>
        <dbReference type="ChEBI" id="CHEBI:597326"/>
    </cofactor>
</comment>
<evidence type="ECO:0000256" key="2">
    <source>
        <dbReference type="ARBA" id="ARBA00022898"/>
    </source>
</evidence>
<evidence type="ECO:0000313" key="5">
    <source>
        <dbReference type="Proteomes" id="UP000501812"/>
    </source>
</evidence>
<dbReference type="RefSeq" id="WP_169456402.1">
    <property type="nucleotide sequence ID" value="NZ_CP051774.1"/>
</dbReference>
<dbReference type="GO" id="GO:0003962">
    <property type="term" value="F:cystathionine gamma-synthase activity"/>
    <property type="evidence" value="ECO:0007669"/>
    <property type="project" value="TreeGrafter"/>
</dbReference>
<evidence type="ECO:0000256" key="1">
    <source>
        <dbReference type="ARBA" id="ARBA00001933"/>
    </source>
</evidence>
<dbReference type="Proteomes" id="UP000501812">
    <property type="component" value="Chromosome"/>
</dbReference>
<comment type="similarity">
    <text evidence="3">Belongs to the trans-sulfuration enzymes family.</text>
</comment>
<dbReference type="SUPFAM" id="SSF53383">
    <property type="entry name" value="PLP-dependent transferases"/>
    <property type="match status" value="1"/>
</dbReference>
<sequence>MRDLKADPAWQEEDLGIPLPDSPHACSVCLPTWKAVVGYEEARDKVVRRMRIGYPRFFRHPFVKRLTAMASAEIAGEGEEVFVFPTKLAAQRAQRWIEPRGEVAVRHESFQGMPVIAVPSKARQVAVDYQRFTGELVGSRQADDLINGTPRNGNKTHLLQRRLGKIVGAEPKQVHIFNSGMASITAVLRSLPGVKEGRKTLQIEFPYVDALKVQEFFGNGVVFLSQSEGESFDEALRRIRQGEFAGVFTEVPSNPLLRTADIPRLSAACAEGGVPLMIDDSSVGPSNVSVLKWADVVTTSLTKWLSGTGDVMAGMAVVRADSPFAGQLQASLAEESAKAAPLYVGDAEVLLSNLKGFPDRMAIHNANGEALAWMLSSHPAVEQVWHPSLITRENYDRIKAPRGGYGPLLSFVLKNPKKAPKVFDALKVSKGPSFGTPFTLACPYTLLAHYYELDWAEGCGIPSHLIRVSCGTEETSVLLAHFAAALDQV</sequence>
<gene>
    <name evidence="4" type="ORF">HHL09_20020</name>
</gene>
<dbReference type="PANTHER" id="PTHR42699:SF1">
    <property type="entry name" value="CYSTATHIONINE GAMMA-SYNTHASE-RELATED"/>
    <property type="match status" value="1"/>
</dbReference>
<dbReference type="KEGG" id="luo:HHL09_20020"/>
<dbReference type="InterPro" id="IPR015424">
    <property type="entry name" value="PyrdxlP-dep_Trfase"/>
</dbReference>
<dbReference type="InterPro" id="IPR051750">
    <property type="entry name" value="Trans-sulfuration_enzymes"/>
</dbReference>
<name>A0A858RKX6_9BACT</name>
<dbReference type="InterPro" id="IPR015421">
    <property type="entry name" value="PyrdxlP-dep_Trfase_major"/>
</dbReference>
<evidence type="ECO:0000313" key="4">
    <source>
        <dbReference type="EMBL" id="QJE97976.1"/>
    </source>
</evidence>
<evidence type="ECO:0000256" key="3">
    <source>
        <dbReference type="RuleBase" id="RU362118"/>
    </source>
</evidence>
<dbReference type="AlphaFoldDB" id="A0A858RKX6"/>
<organism evidence="4 5">
    <name type="scientific">Luteolibacter luteus</name>
    <dbReference type="NCBI Taxonomy" id="2728835"/>
    <lineage>
        <taxon>Bacteria</taxon>
        <taxon>Pseudomonadati</taxon>
        <taxon>Verrucomicrobiota</taxon>
        <taxon>Verrucomicrobiia</taxon>
        <taxon>Verrucomicrobiales</taxon>
        <taxon>Verrucomicrobiaceae</taxon>
        <taxon>Luteolibacter</taxon>
    </lineage>
</organism>
<protein>
    <submittedName>
        <fullName evidence="4">PLP-dependent transferase</fullName>
    </submittedName>
</protein>
<keyword evidence="4" id="KW-0808">Transferase</keyword>
<keyword evidence="5" id="KW-1185">Reference proteome</keyword>
<reference evidence="4 5" key="1">
    <citation type="submission" date="2020-04" db="EMBL/GenBank/DDBJ databases">
        <title>Luteolibacter sp. G-1-1-1 isolated from soil.</title>
        <authorList>
            <person name="Dahal R.H."/>
        </authorList>
    </citation>
    <scope>NUCLEOTIDE SEQUENCE [LARGE SCALE GENOMIC DNA]</scope>
    <source>
        <strain evidence="4 5">G-1-1-1</strain>
    </source>
</reference>
<accession>A0A858RKX6</accession>